<dbReference type="GO" id="GO:0006310">
    <property type="term" value="P:DNA recombination"/>
    <property type="evidence" value="ECO:0007669"/>
    <property type="project" value="UniProtKB-UniRule"/>
</dbReference>
<evidence type="ECO:0000256" key="3">
    <source>
        <dbReference type="ARBA" id="ARBA00022763"/>
    </source>
</evidence>
<dbReference type="GO" id="GO:0043590">
    <property type="term" value="C:bacterial nucleoid"/>
    <property type="evidence" value="ECO:0007669"/>
    <property type="project" value="TreeGrafter"/>
</dbReference>
<dbReference type="PANTHER" id="PTHR33991:SF1">
    <property type="entry name" value="DNA REPAIR PROTEIN RECO"/>
    <property type="match status" value="1"/>
</dbReference>
<dbReference type="RefSeq" id="WP_079410472.1">
    <property type="nucleotide sequence ID" value="NZ_MZGW01000001.1"/>
</dbReference>
<dbReference type="HAMAP" id="MF_00201">
    <property type="entry name" value="RecO"/>
    <property type="match status" value="1"/>
</dbReference>
<keyword evidence="10" id="KW-1185">Reference proteome</keyword>
<dbReference type="GO" id="GO:0006302">
    <property type="term" value="P:double-strand break repair"/>
    <property type="evidence" value="ECO:0007669"/>
    <property type="project" value="TreeGrafter"/>
</dbReference>
<evidence type="ECO:0000256" key="7">
    <source>
        <dbReference type="HAMAP-Rule" id="MF_00201"/>
    </source>
</evidence>
<dbReference type="Proteomes" id="UP000190140">
    <property type="component" value="Unassembled WGS sequence"/>
</dbReference>
<dbReference type="Pfam" id="PF11967">
    <property type="entry name" value="RecO_N"/>
    <property type="match status" value="1"/>
</dbReference>
<evidence type="ECO:0000259" key="8">
    <source>
        <dbReference type="Pfam" id="PF11967"/>
    </source>
</evidence>
<sequence length="250" mass="28621">MLTLINTEGVVLRNRKFEEADAILTIFTRKLGKISAVAKGAKRPKSNLLSATQVFAYSNFSLYKSASMYKINQCDIKYNFYNLSKEISVLSYASYITQLVEVVTLENQTNNRLFDLLIKTLYLYSKGERDLEYITAIFELKFLDYIGYKPEVSKCANCGNNNLINSKFSVIEGGAICVNCQQIITTLQKIDPTTLKLMEYILLNDIIISSKAKVSKYLIKELRKILKRYLGEYVDNLNLKSLNFLENLKD</sequence>
<keyword evidence="3 7" id="KW-0227">DNA damage</keyword>
<dbReference type="EMBL" id="MZGW01000001">
    <property type="protein sequence ID" value="OPJ56999.1"/>
    <property type="molecule type" value="Genomic_DNA"/>
</dbReference>
<dbReference type="Gene3D" id="2.40.50.140">
    <property type="entry name" value="Nucleic acid-binding proteins"/>
    <property type="match status" value="1"/>
</dbReference>
<organism evidence="9 10">
    <name type="scientific">Alkalithermobacter paradoxus</name>
    <dbReference type="NCBI Taxonomy" id="29349"/>
    <lineage>
        <taxon>Bacteria</taxon>
        <taxon>Bacillati</taxon>
        <taxon>Bacillota</taxon>
        <taxon>Clostridia</taxon>
        <taxon>Peptostreptococcales</taxon>
        <taxon>Tepidibacteraceae</taxon>
        <taxon>Alkalithermobacter</taxon>
    </lineage>
</organism>
<dbReference type="SUPFAM" id="SSF50249">
    <property type="entry name" value="Nucleic acid-binding proteins"/>
    <property type="match status" value="1"/>
</dbReference>
<evidence type="ECO:0000313" key="10">
    <source>
        <dbReference type="Proteomes" id="UP000190140"/>
    </source>
</evidence>
<dbReference type="SUPFAM" id="SSF57863">
    <property type="entry name" value="ArfGap/RecO-like zinc finger"/>
    <property type="match status" value="1"/>
</dbReference>
<dbReference type="Pfam" id="PF02565">
    <property type="entry name" value="RecO_C"/>
    <property type="match status" value="1"/>
</dbReference>
<gene>
    <name evidence="7 9" type="primary">recO</name>
    <name evidence="9" type="ORF">CLOTH_02810</name>
</gene>
<dbReference type="AlphaFoldDB" id="A0A1V4IAP6"/>
<dbReference type="Gene3D" id="1.20.1440.120">
    <property type="entry name" value="Recombination protein O, C-terminal domain"/>
    <property type="match status" value="1"/>
</dbReference>
<accession>A0A1V4IAP6</accession>
<keyword evidence="5 7" id="KW-0234">DNA repair</keyword>
<evidence type="ECO:0000256" key="2">
    <source>
        <dbReference type="ARBA" id="ARBA00021310"/>
    </source>
</evidence>
<reference evidence="9 10" key="1">
    <citation type="submission" date="2017-03" db="EMBL/GenBank/DDBJ databases">
        <title>Genome sequence of Clostridium thermoalcaliphilum DSM 7309.</title>
        <authorList>
            <person name="Poehlein A."/>
            <person name="Daniel R."/>
        </authorList>
    </citation>
    <scope>NUCLEOTIDE SEQUENCE [LARGE SCALE GENOMIC DNA]</scope>
    <source>
        <strain evidence="9 10">DSM 7309</strain>
    </source>
</reference>
<proteinExistence type="inferred from homology"/>
<dbReference type="InterPro" id="IPR037278">
    <property type="entry name" value="ARFGAP/RecO"/>
</dbReference>
<feature type="domain" description="DNA replication/recombination mediator RecO N-terminal" evidence="8">
    <location>
        <begin position="4"/>
        <end position="79"/>
    </location>
</feature>
<protein>
    <recommendedName>
        <fullName evidence="2 7">DNA repair protein RecO</fullName>
    </recommendedName>
    <alternativeName>
        <fullName evidence="6 7">Recombination protein O</fullName>
    </alternativeName>
</protein>
<dbReference type="InterPro" id="IPR022572">
    <property type="entry name" value="DNA_rep/recomb_RecO_N"/>
</dbReference>
<dbReference type="PANTHER" id="PTHR33991">
    <property type="entry name" value="DNA REPAIR PROTEIN RECO"/>
    <property type="match status" value="1"/>
</dbReference>
<evidence type="ECO:0000256" key="6">
    <source>
        <dbReference type="ARBA" id="ARBA00033409"/>
    </source>
</evidence>
<evidence type="ECO:0000313" key="9">
    <source>
        <dbReference type="EMBL" id="OPJ56999.1"/>
    </source>
</evidence>
<comment type="caution">
    <text evidence="9">The sequence shown here is derived from an EMBL/GenBank/DDBJ whole genome shotgun (WGS) entry which is preliminary data.</text>
</comment>
<evidence type="ECO:0000256" key="5">
    <source>
        <dbReference type="ARBA" id="ARBA00023204"/>
    </source>
</evidence>
<name>A0A1V4IAP6_9FIRM</name>
<keyword evidence="4 7" id="KW-0233">DNA recombination</keyword>
<dbReference type="InterPro" id="IPR012340">
    <property type="entry name" value="NA-bd_OB-fold"/>
</dbReference>
<dbReference type="NCBIfam" id="TIGR00613">
    <property type="entry name" value="reco"/>
    <property type="match status" value="1"/>
</dbReference>
<comment type="similarity">
    <text evidence="1 7">Belongs to the RecO family.</text>
</comment>
<dbReference type="OrthoDB" id="9797083at2"/>
<dbReference type="STRING" id="29349.CLOTH_02810"/>
<evidence type="ECO:0000256" key="1">
    <source>
        <dbReference type="ARBA" id="ARBA00007452"/>
    </source>
</evidence>
<evidence type="ECO:0000256" key="4">
    <source>
        <dbReference type="ARBA" id="ARBA00023172"/>
    </source>
</evidence>
<dbReference type="InterPro" id="IPR003717">
    <property type="entry name" value="RecO"/>
</dbReference>
<comment type="function">
    <text evidence="7">Involved in DNA repair and RecF pathway recombination.</text>
</comment>
<dbReference type="InterPro" id="IPR042242">
    <property type="entry name" value="RecO_C"/>
</dbReference>